<dbReference type="Pfam" id="PF01521">
    <property type="entry name" value="Fe-S_biosyn"/>
    <property type="match status" value="1"/>
</dbReference>
<organism evidence="2 3">
    <name type="scientific">Paenibacillus monticola</name>
    <dbReference type="NCBI Taxonomy" id="2666075"/>
    <lineage>
        <taxon>Bacteria</taxon>
        <taxon>Bacillati</taxon>
        <taxon>Bacillota</taxon>
        <taxon>Bacilli</taxon>
        <taxon>Bacillales</taxon>
        <taxon>Paenibacillaceae</taxon>
        <taxon>Paenibacillus</taxon>
    </lineage>
</organism>
<evidence type="ECO:0000259" key="1">
    <source>
        <dbReference type="Pfam" id="PF01521"/>
    </source>
</evidence>
<protein>
    <submittedName>
        <fullName evidence="2">Iron-sulfur cluster biosynthesis family protein</fullName>
    </submittedName>
</protein>
<dbReference type="RefSeq" id="WP_154117158.1">
    <property type="nucleotide sequence ID" value="NZ_WJXB01000001.1"/>
</dbReference>
<dbReference type="EMBL" id="WJXB01000001">
    <property type="protein sequence ID" value="MRN52181.1"/>
    <property type="molecule type" value="Genomic_DNA"/>
</dbReference>
<dbReference type="InterPro" id="IPR035903">
    <property type="entry name" value="HesB-like_dom_sf"/>
</dbReference>
<feature type="domain" description="Core" evidence="1">
    <location>
        <begin position="1"/>
        <end position="101"/>
    </location>
</feature>
<keyword evidence="3" id="KW-1185">Reference proteome</keyword>
<dbReference type="SUPFAM" id="SSF89360">
    <property type="entry name" value="HesB-like domain"/>
    <property type="match status" value="1"/>
</dbReference>
<proteinExistence type="predicted"/>
<comment type="caution">
    <text evidence="2">The sequence shown here is derived from an EMBL/GenBank/DDBJ whole genome shotgun (WGS) entry which is preliminary data.</text>
</comment>
<reference evidence="2 3" key="1">
    <citation type="submission" date="2019-11" db="EMBL/GenBank/DDBJ databases">
        <title>Paenibacillus monticola sp. nov., a novel PGPR strain isolated from mountain sample in China.</title>
        <authorList>
            <person name="Zhao Q."/>
            <person name="Li H.-P."/>
            <person name="Zhang J.-L."/>
        </authorList>
    </citation>
    <scope>NUCLEOTIDE SEQUENCE [LARGE SCALE GENOMIC DNA]</scope>
    <source>
        <strain evidence="2 3">LC-T2</strain>
    </source>
</reference>
<gene>
    <name evidence="2" type="ORF">GJB61_04135</name>
</gene>
<evidence type="ECO:0000313" key="2">
    <source>
        <dbReference type="EMBL" id="MRN52181.1"/>
    </source>
</evidence>
<dbReference type="Gene3D" id="2.60.300.12">
    <property type="entry name" value="HesB-like domain"/>
    <property type="match status" value="1"/>
</dbReference>
<dbReference type="Proteomes" id="UP000463051">
    <property type="component" value="Unassembled WGS sequence"/>
</dbReference>
<evidence type="ECO:0000313" key="3">
    <source>
        <dbReference type="Proteomes" id="UP000463051"/>
    </source>
</evidence>
<name>A0A7X2H277_9BACL</name>
<accession>A0A7X2H277</accession>
<dbReference type="AlphaFoldDB" id="A0A7X2H277"/>
<sequence length="105" mass="11930">MKIELNALTTERLRESLGGQTGYFKLFFDTEGCGCNGVIVILIVSKPDITDIEVQIEPFSFLVDRQQADLFDESMRLVADENYPSYKLVSDSALFSTNIRTRDIR</sequence>
<dbReference type="InterPro" id="IPR000361">
    <property type="entry name" value="ATAP_core_dom"/>
</dbReference>